<feature type="repeat" description="ANK" evidence="2">
    <location>
        <begin position="1190"/>
        <end position="1222"/>
    </location>
</feature>
<evidence type="ECO:0000259" key="3">
    <source>
        <dbReference type="Pfam" id="PF24883"/>
    </source>
</evidence>
<keyword evidence="2" id="KW-0040">ANK repeat</keyword>
<keyword evidence="1" id="KW-0677">Repeat</keyword>
<evidence type="ECO:0000256" key="2">
    <source>
        <dbReference type="PROSITE-ProRule" id="PRU00023"/>
    </source>
</evidence>
<reference evidence="4 5" key="1">
    <citation type="submission" date="2019-10" db="EMBL/GenBank/DDBJ databases">
        <authorList>
            <person name="Palmer J.M."/>
        </authorList>
    </citation>
    <scope>NUCLEOTIDE SEQUENCE [LARGE SCALE GENOMIC DNA]</scope>
    <source>
        <strain evidence="4 5">TWF730</strain>
    </source>
</reference>
<name>A0AAV9V6C2_9PEZI</name>
<dbReference type="InterPro" id="IPR027417">
    <property type="entry name" value="P-loop_NTPase"/>
</dbReference>
<sequence>MTVEPVATRMESGSAKPSRQTLSACFEAAQERFKNEITSPLVRKDPKRGPAVASFLKGSDLESLRKRCEDLDMTAGGANNAAQLLTTLDQFKGAADVFLGFAPESISIIWFGISSLITIANARVQTRLLICETCDSIANIIADCMRWEKRIDGMQTMCGAYELDIWSKDIPDLIFKIFDFLWNAMPHMDQSRAKRLSSTVKDLFTQELQQKVCALLEKHKQIVETAKAHFEESVFRETLQTSLKIDRITKNIQQYISVGRDILDALQKKTFLEELDRLRDGFQNSFTQSSQLHFSTLTNRVERIEGDRGGRLASSWIFREEAYVDWKADTNDTTMICIRGPRGHGKSVAMMSVQKEILTCRPHEKNLICHFFFKKGEQEMQRTLIALKSLLYQLLSSKQLREDVDALLKIIQILNPTFGGGESAPTITSIETALNNVGALCNTIRLIAVTIPGRVYIMLDALDECLDRREQDFAHHLKSLAVATKDTGFRVIISARDSIDIENEFNSNAGYQAEKLPEQLKFIEITAEKNSADLKEYLTHDVGEVLKRQIDKEKYESLFNQKLEKVVSIVHKKARGDFTLARMVIANLQQPSKNTFEKRITQLPSAIGEIYMASLESLTPDEQEFVVNALRWTVWTVSSVTVLELSDHYRELYKYVDPGDTPAENNLLDQDEDTKLEVEDPRQRPEIKEVIYHIKNAGRDFFRYDDKTGIITVDISIREWIQEDMTLGAKSATKASRGFNKYRDPQGNTVFNFVLTPSFVRYGDNLSELFIEREAHRTIAINILHALNSESFQKDHMSWAPDTDSGKRVRYEIQHWHDHIRILQKWWTKDCLDDSWWAELLTQLSIFMRPENWYIWILQYHRPPWSQTSRRGERLARLFDSPLHLACELGLSLIIDLLVRETNEGSSHEQAEAQQRKRSIQDNRRLKTLFMERAKIVRLLLREGGGVWTLEIIRNIVPQLDADEWEKVSQSDESAMFMRPQPQPLPFRNENDRPSSKIFNYGSGHADIWNSYDTRGRVPLHIAARSPKTVRQLIEYGADINKVNLFCDSELGFRSVYPPVLALRTPLLLVLIDAEKIQERGEDEEKISPLIESASILVSEGASLSIHITDGTLLHHAAKIRNLRFFKLLCVFGNWDVHTLDRNGMTPLHCLFTGPRPKNAAQVEDSLEICRILVKMDTSGKDLVNAEDCSSKNALAYAVERRLKEAVELLISLGADIHDLDHNKANCFHHLAYSPSTEDLEPEIAITESLIKKGLDIAKQDSEGRSPLDTALRAENWGLAKHFLSIYKNKALQGDINILLKQADYGSTLFHHAVDHKNGPSEESFGFFKHLATELMEHADINKLLLQLDERGNTALHYALRNASFDALKYIVDMKVFLGTKDFEGFTILDLSIELVFELLARSSGVVVDFDMAEFDLESRMDDPIVDKNDGTDVVETANRIIQIFNYLLENTPASEFSFSFFGATLFHILEFENDATIADTRDAFLRLNLGKLFLLLSQAHPTRDIYGWTLFDALSANDLMIHANEPIKQIPSELNDYAAPTDMLPTTQPLNRVPKYTDTFGHNQYTEYIALKSRQPIQPLNKTFYFEVSVKSKEDVPHFEFRIGLYEECNFGCCAVTYGTDGLVKIGGKLEREPDS</sequence>
<dbReference type="SUPFAM" id="SSF48403">
    <property type="entry name" value="Ankyrin repeat"/>
    <property type="match status" value="2"/>
</dbReference>
<dbReference type="PANTHER" id="PTHR10039">
    <property type="entry name" value="AMELOGENIN"/>
    <property type="match status" value="1"/>
</dbReference>
<feature type="repeat" description="ANK" evidence="2">
    <location>
        <begin position="1015"/>
        <end position="1045"/>
    </location>
</feature>
<keyword evidence="5" id="KW-1185">Reference proteome</keyword>
<dbReference type="SMART" id="SM00248">
    <property type="entry name" value="ANK"/>
    <property type="match status" value="9"/>
</dbReference>
<dbReference type="Gene3D" id="3.40.50.300">
    <property type="entry name" value="P-loop containing nucleotide triphosphate hydrolases"/>
    <property type="match status" value="1"/>
</dbReference>
<evidence type="ECO:0000256" key="1">
    <source>
        <dbReference type="ARBA" id="ARBA00022737"/>
    </source>
</evidence>
<evidence type="ECO:0000313" key="5">
    <source>
        <dbReference type="Proteomes" id="UP001373714"/>
    </source>
</evidence>
<dbReference type="EMBL" id="JAVHNS010000005">
    <property type="protein sequence ID" value="KAK6354482.1"/>
    <property type="molecule type" value="Genomic_DNA"/>
</dbReference>
<dbReference type="PROSITE" id="PS50088">
    <property type="entry name" value="ANK_REPEAT"/>
    <property type="match status" value="2"/>
</dbReference>
<proteinExistence type="predicted"/>
<evidence type="ECO:0000313" key="4">
    <source>
        <dbReference type="EMBL" id="KAK6354482.1"/>
    </source>
</evidence>
<gene>
    <name evidence="4" type="ORF">TWF730_008882</name>
</gene>
<dbReference type="InterPro" id="IPR002110">
    <property type="entry name" value="Ankyrin_rpt"/>
</dbReference>
<dbReference type="Gene3D" id="1.25.40.20">
    <property type="entry name" value="Ankyrin repeat-containing domain"/>
    <property type="match status" value="2"/>
</dbReference>
<dbReference type="Pfam" id="PF24883">
    <property type="entry name" value="NPHP3_N"/>
    <property type="match status" value="1"/>
</dbReference>
<dbReference type="Pfam" id="PF00023">
    <property type="entry name" value="Ank"/>
    <property type="match status" value="1"/>
</dbReference>
<comment type="caution">
    <text evidence="4">The sequence shown here is derived from an EMBL/GenBank/DDBJ whole genome shotgun (WGS) entry which is preliminary data.</text>
</comment>
<dbReference type="InterPro" id="IPR036770">
    <property type="entry name" value="Ankyrin_rpt-contain_sf"/>
</dbReference>
<dbReference type="Proteomes" id="UP001373714">
    <property type="component" value="Unassembled WGS sequence"/>
</dbReference>
<feature type="domain" description="Nephrocystin 3-like N-terminal" evidence="3">
    <location>
        <begin position="315"/>
        <end position="496"/>
    </location>
</feature>
<protein>
    <recommendedName>
        <fullName evidence="3">Nephrocystin 3-like N-terminal domain-containing protein</fullName>
    </recommendedName>
</protein>
<organism evidence="4 5">
    <name type="scientific">Orbilia blumenaviensis</name>
    <dbReference type="NCBI Taxonomy" id="1796055"/>
    <lineage>
        <taxon>Eukaryota</taxon>
        <taxon>Fungi</taxon>
        <taxon>Dikarya</taxon>
        <taxon>Ascomycota</taxon>
        <taxon>Pezizomycotina</taxon>
        <taxon>Orbiliomycetes</taxon>
        <taxon>Orbiliales</taxon>
        <taxon>Orbiliaceae</taxon>
        <taxon>Orbilia</taxon>
    </lineage>
</organism>
<accession>A0AAV9V6C2</accession>
<dbReference type="InterPro" id="IPR056884">
    <property type="entry name" value="NPHP3-like_N"/>
</dbReference>